<dbReference type="PANTHER" id="PTHR45790">
    <property type="entry name" value="SIROHEME SYNTHASE-RELATED"/>
    <property type="match status" value="1"/>
</dbReference>
<dbReference type="OrthoDB" id="24444at2157"/>
<keyword evidence="6" id="KW-1185">Reference proteome</keyword>
<protein>
    <recommendedName>
        <fullName evidence="1">uroporphyrinogen-III C-methyltransferase</fullName>
        <ecNumber evidence="1">2.1.1.107</ecNumber>
    </recommendedName>
</protein>
<dbReference type="InterPro" id="IPR000878">
    <property type="entry name" value="4pyrrol_Mease"/>
</dbReference>
<dbReference type="Gene3D" id="3.40.1010.10">
    <property type="entry name" value="Cobalt-precorrin-4 Transmethylase, Domain 1"/>
    <property type="match status" value="1"/>
</dbReference>
<dbReference type="GO" id="GO:0032259">
    <property type="term" value="P:methylation"/>
    <property type="evidence" value="ECO:0007669"/>
    <property type="project" value="UniProtKB-KW"/>
</dbReference>
<dbReference type="Proteomes" id="UP000610960">
    <property type="component" value="Unassembled WGS sequence"/>
</dbReference>
<evidence type="ECO:0000313" key="5">
    <source>
        <dbReference type="EMBL" id="GGP20746.1"/>
    </source>
</evidence>
<evidence type="ECO:0000256" key="3">
    <source>
        <dbReference type="RuleBase" id="RU003960"/>
    </source>
</evidence>
<accession>A0A830GW32</accession>
<comment type="caution">
    <text evidence="5">The sequence shown here is derived from an EMBL/GenBank/DDBJ whole genome shotgun (WGS) entry which is preliminary data.</text>
</comment>
<keyword evidence="3" id="KW-0489">Methyltransferase</keyword>
<feature type="domain" description="Tetrapyrrole methylase" evidence="4">
    <location>
        <begin position="3"/>
        <end position="178"/>
    </location>
</feature>
<dbReference type="GO" id="GO:0019354">
    <property type="term" value="P:siroheme biosynthetic process"/>
    <property type="evidence" value="ECO:0007669"/>
    <property type="project" value="TreeGrafter"/>
</dbReference>
<keyword evidence="2" id="KW-0627">Porphyrin biosynthesis</keyword>
<evidence type="ECO:0000256" key="1">
    <source>
        <dbReference type="ARBA" id="ARBA00012162"/>
    </source>
</evidence>
<dbReference type="SUPFAM" id="SSF53790">
    <property type="entry name" value="Tetrapyrrole methylase"/>
    <property type="match status" value="1"/>
</dbReference>
<organism evidence="5 6">
    <name type="scientific">Thermocladium modestius</name>
    <dbReference type="NCBI Taxonomy" id="62609"/>
    <lineage>
        <taxon>Archaea</taxon>
        <taxon>Thermoproteota</taxon>
        <taxon>Thermoprotei</taxon>
        <taxon>Thermoproteales</taxon>
        <taxon>Thermoproteaceae</taxon>
        <taxon>Thermocladium</taxon>
    </lineage>
</organism>
<dbReference type="Pfam" id="PF00590">
    <property type="entry name" value="TP_methylase"/>
    <property type="match status" value="1"/>
</dbReference>
<dbReference type="AlphaFoldDB" id="A0A830GW32"/>
<dbReference type="EC" id="2.1.1.107" evidence="1"/>
<dbReference type="InterPro" id="IPR014777">
    <property type="entry name" value="4pyrrole_Mease_sub1"/>
</dbReference>
<comment type="similarity">
    <text evidence="3">Belongs to the precorrin methyltransferase family.</text>
</comment>
<gene>
    <name evidence="5" type="ORF">GCM10007981_10070</name>
</gene>
<reference evidence="5" key="1">
    <citation type="journal article" date="2014" name="Int. J. Syst. Evol. Microbiol.">
        <title>Complete genome sequence of Corynebacterium casei LMG S-19264T (=DSM 44701T), isolated from a smear-ripened cheese.</title>
        <authorList>
            <consortium name="US DOE Joint Genome Institute (JGI-PGF)"/>
            <person name="Walter F."/>
            <person name="Albersmeier A."/>
            <person name="Kalinowski J."/>
            <person name="Ruckert C."/>
        </authorList>
    </citation>
    <scope>NUCLEOTIDE SEQUENCE</scope>
    <source>
        <strain evidence="5">JCM 10088</strain>
    </source>
</reference>
<evidence type="ECO:0000256" key="2">
    <source>
        <dbReference type="ARBA" id="ARBA00023244"/>
    </source>
</evidence>
<name>A0A830GW32_9CREN</name>
<evidence type="ECO:0000259" key="4">
    <source>
        <dbReference type="Pfam" id="PF00590"/>
    </source>
</evidence>
<sequence>MGKVFIIGVGPGSFDLLTLRAVNALASCQAAVAGDATLTPSLIDFIEEHFPGLELVVLDKEHRGDGVDEVIKRARAGANVAHLKNGDPSIFGGLEEETRKLRELGVEYEVVPGVSSTSAACASLGLFPTSRENGFAGFVVLNGHDAPLPIQLEVLKLVGRGFILMPRRDYVDAVCGELECVEVVDAERGGGRRLELIFAARRGIVDDPSSRTR</sequence>
<proteinExistence type="inferred from homology"/>
<evidence type="ECO:0000313" key="6">
    <source>
        <dbReference type="Proteomes" id="UP000610960"/>
    </source>
</evidence>
<dbReference type="InterPro" id="IPR003043">
    <property type="entry name" value="Uropor_MeTrfase_CS"/>
</dbReference>
<keyword evidence="3" id="KW-0808">Transferase</keyword>
<dbReference type="PROSITE" id="PS00840">
    <property type="entry name" value="SUMT_2"/>
    <property type="match status" value="1"/>
</dbReference>
<dbReference type="RefSeq" id="WP_188596321.1">
    <property type="nucleotide sequence ID" value="NZ_BMNL01000002.1"/>
</dbReference>
<reference evidence="5" key="2">
    <citation type="submission" date="2020-09" db="EMBL/GenBank/DDBJ databases">
        <authorList>
            <person name="Sun Q."/>
            <person name="Ohkuma M."/>
        </authorList>
    </citation>
    <scope>NUCLEOTIDE SEQUENCE</scope>
    <source>
        <strain evidence="5">JCM 10088</strain>
    </source>
</reference>
<dbReference type="PANTHER" id="PTHR45790:SF3">
    <property type="entry name" value="S-ADENOSYL-L-METHIONINE-DEPENDENT UROPORPHYRINOGEN III METHYLTRANSFERASE, CHLOROPLASTIC"/>
    <property type="match status" value="1"/>
</dbReference>
<dbReference type="InterPro" id="IPR050161">
    <property type="entry name" value="Siro_Cobalamin_biosynth"/>
</dbReference>
<dbReference type="InterPro" id="IPR035996">
    <property type="entry name" value="4pyrrol_Methylase_sf"/>
</dbReference>
<dbReference type="GO" id="GO:0004851">
    <property type="term" value="F:uroporphyrin-III C-methyltransferase activity"/>
    <property type="evidence" value="ECO:0007669"/>
    <property type="project" value="UniProtKB-EC"/>
</dbReference>
<dbReference type="EMBL" id="BMNL01000002">
    <property type="protein sequence ID" value="GGP20746.1"/>
    <property type="molecule type" value="Genomic_DNA"/>
</dbReference>